<dbReference type="AlphaFoldDB" id="A0A846HBU9"/>
<reference evidence="3 4" key="1">
    <citation type="journal article" date="2015" name="Genome Announc.">
        <title>Draft Genome Sequence of Cyanobacterium Hassallia byssoidea Strain VB512170, Isolated from Monuments in India.</title>
        <authorList>
            <person name="Singh D."/>
            <person name="Chandrababunaidu M.M."/>
            <person name="Panda A."/>
            <person name="Sen D."/>
            <person name="Bhattacharyya S."/>
            <person name="Adhikary S.P."/>
            <person name="Tripathy S."/>
        </authorList>
    </citation>
    <scope>NUCLEOTIDE SEQUENCE [LARGE SCALE GENOMIC DNA]</scope>
    <source>
        <strain evidence="3 4">VB512170</strain>
    </source>
</reference>
<evidence type="ECO:0000313" key="4">
    <source>
        <dbReference type="Proteomes" id="UP000031549"/>
    </source>
</evidence>
<comment type="caution">
    <text evidence="3">The sequence shown here is derived from an EMBL/GenBank/DDBJ whole genome shotgun (WGS) entry which is preliminary data.</text>
</comment>
<evidence type="ECO:0000259" key="2">
    <source>
        <dbReference type="Pfam" id="PF12770"/>
    </source>
</evidence>
<protein>
    <submittedName>
        <fullName evidence="3">CHAT domain-containing protein</fullName>
    </submittedName>
</protein>
<gene>
    <name evidence="3" type="ORF">PI95_020460</name>
</gene>
<accession>A0A846HBU9</accession>
<dbReference type="Pfam" id="PF12770">
    <property type="entry name" value="CHAT"/>
    <property type="match status" value="1"/>
</dbReference>
<name>A0A846HBU9_9CYAN</name>
<sequence length="918" mass="105648">MREVIDLLLQILVKTSHSSADKKIVYPLLQDNLDKLDLNFADLLRRWSKNYFAGESPDKAQTVAGIISNFGTLIGQFPQGNLASNLEIAIVCFEVIEIIFNSEEYPREWAISKLNLGNAYGNRIYGDPIENREKAIIAYHDALKIYSCEEYTREWAETQTNLIPLYSAKIKKTKRDDNYVNLDKLVSICNAVLEIFTQDRFTEKWVVIKNNLASLYCDTPHPNRSNNLELAIDICNEVLGVLNKESLFEEWANTQMNMGIAYDKRVQGDRQENFNLAVQAYQNSLKFYTRENYPFTYAILQNNLGNAYRDQGLATSAINYYWLALEIHTHTAYPNESLRASRNLGNTAFKSGYWDEAIKGYSIAIKAVETSRSWVKSESRRQKILEESIGIYESMVQACINAGQIEKAFEYSERSRSKRLVDLMASNDLYQSGEIPPVVQELLQQYEELQQKIDKERQSHKSDNNRSQTRAAFQAYNEAIASLETEKQQVWEKVRREDPVLAGEIQVNPLSLSEIQKLIEQPNTAILSFYTTNSDTHIFIVQKNQITLHTCTGQGLETLQGWINQNWLLPYMNDYKRWETQINSILRELAERLQISELISQHLQGIEELILVPHLLLHQIPFTALPTGEYQEYLGDKFLIRYTPSCQILEFCKQRDSVGTFNGISLQYGTVEDAEDNLPCARFEGEKLAQMYNIPLENRLIGSSQATSNNYRQLAQQVQVLHSCHHAQSRLDNPLESQLKLAYGSSITLGQLMTPSWRLSQLVEVFLSCCETNLGTPSLTDDILTLSTGFLCAGAISVVSTLWSVNDLATALFSIFYYQQRQEGKNRPEALQQAQIQLREFTKLDLNKIFQEVEAREKELIVNRKKYPSGSIEHEQWKCEYNMYAKLNRRIKEIENYTQQFPFSDPHYWAAFICHGLR</sequence>
<dbReference type="InterPro" id="IPR011990">
    <property type="entry name" value="TPR-like_helical_dom_sf"/>
</dbReference>
<dbReference type="PANTHER" id="PTHR10098:SF108">
    <property type="entry name" value="TETRATRICOPEPTIDE REPEAT PROTEIN 28"/>
    <property type="match status" value="1"/>
</dbReference>
<dbReference type="Pfam" id="PF13374">
    <property type="entry name" value="TPR_10"/>
    <property type="match status" value="1"/>
</dbReference>
<dbReference type="SMART" id="SM00028">
    <property type="entry name" value="TPR"/>
    <property type="match status" value="3"/>
</dbReference>
<dbReference type="InterPro" id="IPR024983">
    <property type="entry name" value="CHAT_dom"/>
</dbReference>
<keyword evidence="4" id="KW-1185">Reference proteome</keyword>
<dbReference type="SUPFAM" id="SSF48452">
    <property type="entry name" value="TPR-like"/>
    <property type="match status" value="1"/>
</dbReference>
<feature type="coiled-coil region" evidence="1">
    <location>
        <begin position="439"/>
        <end position="466"/>
    </location>
</feature>
<evidence type="ECO:0000256" key="1">
    <source>
        <dbReference type="SAM" id="Coils"/>
    </source>
</evidence>
<keyword evidence="1" id="KW-0175">Coiled coil</keyword>
<feature type="domain" description="CHAT" evidence="2">
    <location>
        <begin position="586"/>
        <end position="916"/>
    </location>
</feature>
<dbReference type="PANTHER" id="PTHR10098">
    <property type="entry name" value="RAPSYN-RELATED"/>
    <property type="match status" value="1"/>
</dbReference>
<proteinExistence type="predicted"/>
<dbReference type="Proteomes" id="UP000031549">
    <property type="component" value="Unassembled WGS sequence"/>
</dbReference>
<dbReference type="Gene3D" id="1.25.40.10">
    <property type="entry name" value="Tetratricopeptide repeat domain"/>
    <property type="match status" value="3"/>
</dbReference>
<evidence type="ECO:0000313" key="3">
    <source>
        <dbReference type="EMBL" id="NEU74862.1"/>
    </source>
</evidence>
<organism evidence="3 4">
    <name type="scientific">Hassallia byssoidea VB512170</name>
    <dbReference type="NCBI Taxonomy" id="1304833"/>
    <lineage>
        <taxon>Bacteria</taxon>
        <taxon>Bacillati</taxon>
        <taxon>Cyanobacteriota</taxon>
        <taxon>Cyanophyceae</taxon>
        <taxon>Nostocales</taxon>
        <taxon>Tolypothrichaceae</taxon>
        <taxon>Hassallia</taxon>
    </lineage>
</organism>
<dbReference type="InterPro" id="IPR019734">
    <property type="entry name" value="TPR_rpt"/>
</dbReference>
<dbReference type="EMBL" id="JTCM02000051">
    <property type="protein sequence ID" value="NEU74862.1"/>
    <property type="molecule type" value="Genomic_DNA"/>
</dbReference>
<dbReference type="RefSeq" id="WP_052324863.1">
    <property type="nucleotide sequence ID" value="NZ_JTCM02000051.1"/>
</dbReference>